<sequence length="201" mass="20587">MGGEGRAGPPGRAPPGGPPVSREPQGFLKRRRGKGGSAAKERLPRERLASLPGSLFPRTTHGAAGAKSLGPRRDQTGKPPAREPLGFPGEAGDGVLRSRPPGRLQVPPAAPSPAGSPGPRCRCDSWGGGRRGVRTSALGPPTPRVPHPTPRSSALAGSLAASRTPALERGREEKGTEEVLPAEGTLPSAGFKSEASLKQIP</sequence>
<keyword evidence="3" id="KW-1185">Reference proteome</keyword>
<name>A0A811ZN50_NYCPR</name>
<feature type="compositionally biased region" description="Low complexity" evidence="1">
    <location>
        <begin position="150"/>
        <end position="162"/>
    </location>
</feature>
<feature type="compositionally biased region" description="Basic and acidic residues" evidence="1">
    <location>
        <begin position="39"/>
        <end position="48"/>
    </location>
</feature>
<dbReference type="AlphaFoldDB" id="A0A811ZN50"/>
<comment type="caution">
    <text evidence="2">The sequence shown here is derived from an EMBL/GenBank/DDBJ whole genome shotgun (WGS) entry which is preliminary data.</text>
</comment>
<proteinExistence type="predicted"/>
<feature type="region of interest" description="Disordered" evidence="1">
    <location>
        <begin position="1"/>
        <end position="201"/>
    </location>
</feature>
<organism evidence="2 3">
    <name type="scientific">Nyctereutes procyonoides</name>
    <name type="common">Raccoon dog</name>
    <name type="synonym">Canis procyonoides</name>
    <dbReference type="NCBI Taxonomy" id="34880"/>
    <lineage>
        <taxon>Eukaryota</taxon>
        <taxon>Metazoa</taxon>
        <taxon>Chordata</taxon>
        <taxon>Craniata</taxon>
        <taxon>Vertebrata</taxon>
        <taxon>Euteleostomi</taxon>
        <taxon>Mammalia</taxon>
        <taxon>Eutheria</taxon>
        <taxon>Laurasiatheria</taxon>
        <taxon>Carnivora</taxon>
        <taxon>Caniformia</taxon>
        <taxon>Canidae</taxon>
        <taxon>Nyctereutes</taxon>
    </lineage>
</organism>
<evidence type="ECO:0000313" key="2">
    <source>
        <dbReference type="EMBL" id="CAD7690487.1"/>
    </source>
</evidence>
<gene>
    <name evidence="2" type="ORF">NYPRO_LOCUS23281</name>
</gene>
<evidence type="ECO:0000256" key="1">
    <source>
        <dbReference type="SAM" id="MobiDB-lite"/>
    </source>
</evidence>
<protein>
    <submittedName>
        <fullName evidence="2">(raccoon dog) hypothetical protein</fullName>
    </submittedName>
</protein>
<evidence type="ECO:0000313" key="3">
    <source>
        <dbReference type="Proteomes" id="UP000645828"/>
    </source>
</evidence>
<feature type="compositionally biased region" description="Basic and acidic residues" evidence="1">
    <location>
        <begin position="166"/>
        <end position="177"/>
    </location>
</feature>
<accession>A0A811ZN50</accession>
<dbReference type="EMBL" id="CAJHUB010000771">
    <property type="protein sequence ID" value="CAD7690487.1"/>
    <property type="molecule type" value="Genomic_DNA"/>
</dbReference>
<feature type="compositionally biased region" description="Pro residues" evidence="1">
    <location>
        <begin position="140"/>
        <end position="149"/>
    </location>
</feature>
<dbReference type="Proteomes" id="UP000645828">
    <property type="component" value="Unassembled WGS sequence"/>
</dbReference>
<reference evidence="2" key="1">
    <citation type="submission" date="2020-12" db="EMBL/GenBank/DDBJ databases">
        <authorList>
            <consortium name="Molecular Ecology Group"/>
        </authorList>
    </citation>
    <scope>NUCLEOTIDE SEQUENCE</scope>
    <source>
        <strain evidence="2">TBG_1078</strain>
    </source>
</reference>